<evidence type="ECO:0000313" key="1">
    <source>
        <dbReference type="EMBL" id="EJI85450.1"/>
    </source>
</evidence>
<dbReference type="Proteomes" id="UP000012043">
    <property type="component" value="Unassembled WGS sequence"/>
</dbReference>
<reference evidence="1 2" key="1">
    <citation type="journal article" date="2012" name="J. Bacteriol.">
        <title>Genome Sequence of Pectin-Degrading Alishewanella aestuarii Strain B11T, Isolated from Tidal Flat Sediment.</title>
        <authorList>
            <person name="Jung J."/>
            <person name="Choi S."/>
            <person name="Chun J."/>
            <person name="Park W."/>
        </authorList>
    </citation>
    <scope>NUCLEOTIDE SEQUENCE [LARGE SCALE GENOMIC DNA]</scope>
    <source>
        <strain evidence="1 2">B11</strain>
    </source>
</reference>
<evidence type="ECO:0008006" key="3">
    <source>
        <dbReference type="Google" id="ProtNLM"/>
    </source>
</evidence>
<dbReference type="AlphaFoldDB" id="J1YC80"/>
<dbReference type="EMBL" id="ALAB01000024">
    <property type="protein sequence ID" value="EJI85450.1"/>
    <property type="molecule type" value="Genomic_DNA"/>
</dbReference>
<dbReference type="PATRIC" id="fig|1197174.4.peg.1749"/>
<protein>
    <recommendedName>
        <fullName evidence="3">Cell division protein ZapA</fullName>
    </recommendedName>
</protein>
<organism evidence="1 2">
    <name type="scientific">Alishewanella aestuarii B11</name>
    <dbReference type="NCBI Taxonomy" id="1197174"/>
    <lineage>
        <taxon>Bacteria</taxon>
        <taxon>Pseudomonadati</taxon>
        <taxon>Pseudomonadota</taxon>
        <taxon>Gammaproteobacteria</taxon>
        <taxon>Alteromonadales</taxon>
        <taxon>Alteromonadaceae</taxon>
        <taxon>Alishewanella</taxon>
    </lineage>
</organism>
<sequence>MLQQVASELEQRITLQATQQPLASRDQLLMLTAVNVLAEMKQQQATLANLLKAIQTSTQG</sequence>
<name>J1YC80_9ALTE</name>
<accession>J1YC80</accession>
<proteinExistence type="predicted"/>
<comment type="caution">
    <text evidence="1">The sequence shown here is derived from an EMBL/GenBank/DDBJ whole genome shotgun (WGS) entry which is preliminary data.</text>
</comment>
<keyword evidence="2" id="KW-1185">Reference proteome</keyword>
<evidence type="ECO:0000313" key="2">
    <source>
        <dbReference type="Proteomes" id="UP000012043"/>
    </source>
</evidence>
<dbReference type="SUPFAM" id="SSF102829">
    <property type="entry name" value="Cell division protein ZapA-like"/>
    <property type="match status" value="1"/>
</dbReference>
<gene>
    <name evidence="1" type="ORF">AEST_17890</name>
</gene>
<dbReference type="InterPro" id="IPR036192">
    <property type="entry name" value="Cell_div_ZapA-like_sf"/>
</dbReference>